<proteinExistence type="predicted"/>
<evidence type="ECO:0000313" key="1">
    <source>
        <dbReference type="EMBL" id="VYT46832.1"/>
    </source>
</evidence>
<sequence>MNKTYIMLKDVPVLEIEDYRCKILNYELLPISLRYPDVNYDDVMHGWTEKRTMNIGRTNAKKLLAGFRISQSNPYMIARLFHFASLSDCYWMKDAEETFTWEQVSLFENPWEKAVTSTALLGTNQTFHTLVQKIHTPEFTAQGMAAKAWIREADGLYLYKVGKKELPASGILDSLHIPHVSYIEAENSSLEKIADRNHIEKIYKSGEKIVKCRIISSEETALVPWEDFQVYCSYHDKNEYDRVKEMDAANYYKMQIADYILGNEDRHGANFGFYMDNRSGKLQGLYPLMDHDHAFSEDEDIPSQTSEQDETLQQAAYKAMNHAEVSFDNVLAMKKPEDLGDTQWKAVLGRCRELHQRMGMEEQLDEAMTSTTQEIDTLSM</sequence>
<evidence type="ECO:0008006" key="2">
    <source>
        <dbReference type="Google" id="ProtNLM"/>
    </source>
</evidence>
<dbReference type="EMBL" id="CACRTF010000017">
    <property type="protein sequence ID" value="VYT46832.1"/>
    <property type="molecule type" value="Genomic_DNA"/>
</dbReference>
<dbReference type="AlphaFoldDB" id="A0A6N2WYF3"/>
<gene>
    <name evidence="1" type="ORF">CBLFYP116_04139</name>
</gene>
<name>A0A6N2WYF3_9FIRM</name>
<dbReference type="RefSeq" id="WP_024726200.1">
    <property type="nucleotide sequence ID" value="NZ_CACRTF010000017.1"/>
</dbReference>
<organism evidence="1">
    <name type="scientific">Enterocloster bolteae</name>
    <dbReference type="NCBI Taxonomy" id="208479"/>
    <lineage>
        <taxon>Bacteria</taxon>
        <taxon>Bacillati</taxon>
        <taxon>Bacillota</taxon>
        <taxon>Clostridia</taxon>
        <taxon>Lachnospirales</taxon>
        <taxon>Lachnospiraceae</taxon>
        <taxon>Enterocloster</taxon>
    </lineage>
</organism>
<dbReference type="Gene3D" id="1.10.1070.20">
    <property type="match status" value="1"/>
</dbReference>
<protein>
    <recommendedName>
        <fullName evidence="2">HipA-like C-terminal domain-containing protein</fullName>
    </recommendedName>
</protein>
<accession>A0A6N2WYF3</accession>
<reference evidence="1" key="1">
    <citation type="submission" date="2019-11" db="EMBL/GenBank/DDBJ databases">
        <authorList>
            <person name="Feng L."/>
        </authorList>
    </citation>
    <scope>NUCLEOTIDE SEQUENCE</scope>
    <source>
        <strain evidence="1">CbolteaeLFYP116</strain>
    </source>
</reference>